<dbReference type="EMBL" id="WNBW01000005">
    <property type="protein sequence ID" value="MTU04229.1"/>
    <property type="molecule type" value="Genomic_DNA"/>
</dbReference>
<keyword evidence="4" id="KW-1185">Reference proteome</keyword>
<dbReference type="SUPFAM" id="SSF75138">
    <property type="entry name" value="HprK N-terminal domain-like"/>
    <property type="match status" value="1"/>
</dbReference>
<dbReference type="RefSeq" id="WP_021718254.1">
    <property type="nucleotide sequence ID" value="NZ_AP019004.1"/>
</dbReference>
<dbReference type="InterPro" id="IPR028979">
    <property type="entry name" value="Ser_kin/Pase_Hpr-like_N_sf"/>
</dbReference>
<dbReference type="OrthoDB" id="9800356at2"/>
<evidence type="ECO:0000313" key="3">
    <source>
        <dbReference type="EMBL" id="MTU04229.1"/>
    </source>
</evidence>
<dbReference type="GeneID" id="49406564"/>
<reference evidence="1" key="1">
    <citation type="submission" date="2012-11" db="EMBL/GenBank/DDBJ databases">
        <title>Dependencies among metagenomic species, viruses, plasmids and units of genetic variation.</title>
        <authorList>
            <person name="Nielsen H.B."/>
            <person name="Almeida M."/>
            <person name="Juncker A.S."/>
            <person name="Rasmussen S."/>
            <person name="Li J."/>
            <person name="Sunagawa S."/>
            <person name="Plichta D."/>
            <person name="Gautier L."/>
            <person name="Le Chatelier E."/>
            <person name="Peletier E."/>
            <person name="Bonde I."/>
            <person name="Nielsen T."/>
            <person name="Manichanh C."/>
            <person name="Arumugam M."/>
            <person name="Batto J."/>
            <person name="Santos M.B.Q.D."/>
            <person name="Blom N."/>
            <person name="Borruel N."/>
            <person name="Burgdorf K.S."/>
            <person name="Boumezbeur F."/>
            <person name="Casellas F."/>
            <person name="Dore J."/>
            <person name="Guarner F."/>
            <person name="Hansen T."/>
            <person name="Hildebrand F."/>
            <person name="Kaas R.S."/>
            <person name="Kennedy S."/>
            <person name="Kristiansen K."/>
            <person name="Kultima J.R."/>
            <person name="Leonard P."/>
            <person name="Levenez F."/>
            <person name="Lund O."/>
            <person name="Moumen B."/>
            <person name="Le Paslier D."/>
            <person name="Pons N."/>
            <person name="Pedersen O."/>
            <person name="Prifti E."/>
            <person name="Qin J."/>
            <person name="Raes J."/>
            <person name="Tap J."/>
            <person name="Tims S."/>
            <person name="Ussery D.W."/>
            <person name="Yamada T."/>
            <person name="MetaHit consortium"/>
            <person name="Renault P."/>
            <person name="Sicheritz-Ponten T."/>
            <person name="Bork P."/>
            <person name="Wang J."/>
            <person name="Brunak S."/>
            <person name="Ehrlich S.D."/>
        </authorList>
    </citation>
    <scope>NUCLEOTIDE SEQUENCE [LARGE SCALE GENOMIC DNA]</scope>
</reference>
<dbReference type="Proteomes" id="UP000443070">
    <property type="component" value="Unassembled WGS sequence"/>
</dbReference>
<dbReference type="AlphaFoldDB" id="A0A3G9GR21"/>
<evidence type="ECO:0000313" key="1">
    <source>
        <dbReference type="EMBL" id="CDB46297.1"/>
    </source>
</evidence>
<dbReference type="Gene3D" id="3.40.1390.20">
    <property type="entry name" value="HprK N-terminal domain-like"/>
    <property type="match status" value="1"/>
</dbReference>
<proteinExistence type="predicted"/>
<protein>
    <submittedName>
        <fullName evidence="2">Serine kinase</fullName>
    </submittedName>
</protein>
<keyword evidence="2" id="KW-0808">Transferase</keyword>
<evidence type="ECO:0000313" key="4">
    <source>
        <dbReference type="Proteomes" id="UP000443070"/>
    </source>
</evidence>
<evidence type="ECO:0000313" key="2">
    <source>
        <dbReference type="EMBL" id="MTT76165.1"/>
    </source>
</evidence>
<name>A0A3G9GR21_9FIRM</name>
<accession>A0A3G9GR21</accession>
<evidence type="ECO:0000313" key="5">
    <source>
        <dbReference type="Proteomes" id="UP000484547"/>
    </source>
</evidence>
<dbReference type="Proteomes" id="UP000484547">
    <property type="component" value="Unassembled WGS sequence"/>
</dbReference>
<organism evidence="1">
    <name type="scientific">Phascolarctobacterium faecium</name>
    <dbReference type="NCBI Taxonomy" id="33025"/>
    <lineage>
        <taxon>Bacteria</taxon>
        <taxon>Bacillati</taxon>
        <taxon>Bacillota</taxon>
        <taxon>Negativicutes</taxon>
        <taxon>Acidaminococcales</taxon>
        <taxon>Acidaminococcaceae</taxon>
        <taxon>Phascolarctobacterium</taxon>
    </lineage>
</organism>
<accession>R6J7L1</accession>
<dbReference type="EMBL" id="CBDS010000080">
    <property type="protein sequence ID" value="CDB46297.1"/>
    <property type="molecule type" value="Genomic_DNA"/>
</dbReference>
<dbReference type="GO" id="GO:0016301">
    <property type="term" value="F:kinase activity"/>
    <property type="evidence" value="ECO:0007669"/>
    <property type="project" value="UniProtKB-KW"/>
</dbReference>
<dbReference type="EMBL" id="WNBM01000005">
    <property type="protein sequence ID" value="MTT76165.1"/>
    <property type="molecule type" value="Genomic_DNA"/>
</dbReference>
<comment type="caution">
    <text evidence="1">The sequence shown here is derived from an EMBL/GenBank/DDBJ whole genome shotgun (WGS) entry which is preliminary data.</text>
</comment>
<gene>
    <name evidence="1" type="ORF">BN533_01354</name>
    <name evidence="2" type="ORF">GMD11_07800</name>
    <name evidence="3" type="ORF">GMD18_07455</name>
</gene>
<reference evidence="4 5" key="2">
    <citation type="journal article" date="2019" name="Nat. Med.">
        <title>A library of human gut bacterial isolates paired with longitudinal multiomics data enables mechanistic microbiome research.</title>
        <authorList>
            <person name="Poyet M."/>
            <person name="Groussin M."/>
            <person name="Gibbons S.M."/>
            <person name="Avila-Pacheco J."/>
            <person name="Jiang X."/>
            <person name="Kearney S.M."/>
            <person name="Perrotta A.R."/>
            <person name="Berdy B."/>
            <person name="Zhao S."/>
            <person name="Lieberman T.D."/>
            <person name="Swanson P.K."/>
            <person name="Smith M."/>
            <person name="Roesemann S."/>
            <person name="Alexander J.E."/>
            <person name="Rich S.A."/>
            <person name="Livny J."/>
            <person name="Vlamakis H."/>
            <person name="Clish C."/>
            <person name="Bullock K."/>
            <person name="Deik A."/>
            <person name="Scott J."/>
            <person name="Pierce K.A."/>
            <person name="Xavier R.J."/>
            <person name="Alm E.J."/>
        </authorList>
    </citation>
    <scope>NUCLEOTIDE SEQUENCE [LARGE SCALE GENOMIC DNA]</scope>
    <source>
        <strain evidence="2 5">BIOML-A13</strain>
        <strain evidence="3 4">BIOML-A3</strain>
    </source>
</reference>
<sequence length="114" mass="12127">MQVREVIETLGLKLMTHEVPVDVDVIGGYASDLLSNVMGQAAPGMIWVTMQGHQNIAAVASLIGLSAVIVAGDAPIEEDTLKKAEQNDVLILATSLPAYDVIGKLYELGIRNVK</sequence>
<keyword evidence="2" id="KW-0418">Kinase</keyword>